<dbReference type="GO" id="GO:0016787">
    <property type="term" value="F:hydrolase activity"/>
    <property type="evidence" value="ECO:0007669"/>
    <property type="project" value="UniProtKB-KW"/>
</dbReference>
<dbReference type="InterPro" id="IPR029058">
    <property type="entry name" value="AB_hydrolase_fold"/>
</dbReference>
<organism evidence="2 3">
    <name type="scientific">Kribbella hippodromi</name>
    <dbReference type="NCBI Taxonomy" id="434347"/>
    <lineage>
        <taxon>Bacteria</taxon>
        <taxon>Bacillati</taxon>
        <taxon>Actinomycetota</taxon>
        <taxon>Actinomycetes</taxon>
        <taxon>Propionibacteriales</taxon>
        <taxon>Kribbellaceae</taxon>
        <taxon>Kribbella</taxon>
    </lineage>
</organism>
<feature type="domain" description="AB hydrolase-1" evidence="1">
    <location>
        <begin position="31"/>
        <end position="126"/>
    </location>
</feature>
<dbReference type="PANTHER" id="PTHR43433">
    <property type="entry name" value="HYDROLASE, ALPHA/BETA FOLD FAMILY PROTEIN"/>
    <property type="match status" value="1"/>
</dbReference>
<accession>A0ABN2CJX7</accession>
<dbReference type="InterPro" id="IPR050471">
    <property type="entry name" value="AB_hydrolase"/>
</dbReference>
<gene>
    <name evidence="2" type="ORF">GCM10009804_16000</name>
</gene>
<dbReference type="Proteomes" id="UP001501705">
    <property type="component" value="Unassembled WGS sequence"/>
</dbReference>
<keyword evidence="2" id="KW-0378">Hydrolase</keyword>
<evidence type="ECO:0000259" key="1">
    <source>
        <dbReference type="Pfam" id="PF00561"/>
    </source>
</evidence>
<proteinExistence type="predicted"/>
<evidence type="ECO:0000313" key="2">
    <source>
        <dbReference type="EMBL" id="GAA1559972.1"/>
    </source>
</evidence>
<protein>
    <submittedName>
        <fullName evidence="2">Alpha/beta hydrolase</fullName>
    </submittedName>
</protein>
<name>A0ABN2CJX7_9ACTN</name>
<sequence length="279" mass="29106">MVQGTTRLVGVEDGVSLQVAVDGDLAGRAAVLVGGLLDGPEVWEPLVPLLSGERALVRISCRGCGESSAASSSLTVPELANDVLAVADALRIDTFDLVGVSMGGLVAQEVALSAPGRVNSLGLLSSAPWLGENGRFVLRLVRDLAITGQIREAVRFLAYVGLGPTFVEGQPAEFAAAVRDVERLPGLAANLVHLIDAMLPYDNRDRVGTISCPTAAVVAVDDLIFAAPCAESLLAYHPQAVLTRLAGGHCAFQISPAIAAKALLDNWRTARPPSISWNK</sequence>
<evidence type="ECO:0000313" key="3">
    <source>
        <dbReference type="Proteomes" id="UP001501705"/>
    </source>
</evidence>
<comment type="caution">
    <text evidence="2">The sequence shown here is derived from an EMBL/GenBank/DDBJ whole genome shotgun (WGS) entry which is preliminary data.</text>
</comment>
<dbReference type="Pfam" id="PF00561">
    <property type="entry name" value="Abhydrolase_1"/>
    <property type="match status" value="1"/>
</dbReference>
<dbReference type="PANTHER" id="PTHR43433:SF5">
    <property type="entry name" value="AB HYDROLASE-1 DOMAIN-CONTAINING PROTEIN"/>
    <property type="match status" value="1"/>
</dbReference>
<dbReference type="Gene3D" id="3.40.50.1820">
    <property type="entry name" value="alpha/beta hydrolase"/>
    <property type="match status" value="1"/>
</dbReference>
<keyword evidence="3" id="KW-1185">Reference proteome</keyword>
<dbReference type="RefSeq" id="WP_344232721.1">
    <property type="nucleotide sequence ID" value="NZ_BAAAPH010000004.1"/>
</dbReference>
<reference evidence="2 3" key="1">
    <citation type="journal article" date="2019" name="Int. J. Syst. Evol. Microbiol.">
        <title>The Global Catalogue of Microorganisms (GCM) 10K type strain sequencing project: providing services to taxonomists for standard genome sequencing and annotation.</title>
        <authorList>
            <consortium name="The Broad Institute Genomics Platform"/>
            <consortium name="The Broad Institute Genome Sequencing Center for Infectious Disease"/>
            <person name="Wu L."/>
            <person name="Ma J."/>
        </authorList>
    </citation>
    <scope>NUCLEOTIDE SEQUENCE [LARGE SCALE GENOMIC DNA]</scope>
    <source>
        <strain evidence="2 3">JCM 15572</strain>
    </source>
</reference>
<dbReference type="SUPFAM" id="SSF53474">
    <property type="entry name" value="alpha/beta-Hydrolases"/>
    <property type="match status" value="1"/>
</dbReference>
<dbReference type="EMBL" id="BAAAPH010000004">
    <property type="protein sequence ID" value="GAA1559972.1"/>
    <property type="molecule type" value="Genomic_DNA"/>
</dbReference>
<dbReference type="InterPro" id="IPR000073">
    <property type="entry name" value="AB_hydrolase_1"/>
</dbReference>